<feature type="compositionally biased region" description="Basic and acidic residues" evidence="1">
    <location>
        <begin position="312"/>
        <end position="323"/>
    </location>
</feature>
<accession>A0AA97PK75</accession>
<evidence type="ECO:0000313" key="2">
    <source>
        <dbReference type="EMBL" id="ELQ37549.1"/>
    </source>
</evidence>
<dbReference type="EMBL" id="JH794014">
    <property type="protein sequence ID" value="ELQ37549.1"/>
    <property type="molecule type" value="Genomic_DNA"/>
</dbReference>
<feature type="compositionally biased region" description="Low complexity" evidence="1">
    <location>
        <begin position="142"/>
        <end position="158"/>
    </location>
</feature>
<reference evidence="2" key="1">
    <citation type="journal article" date="2012" name="PLoS Genet.">
        <title>Comparative analysis of the genomes of two field isolates of the rice blast fungus Magnaporthe oryzae.</title>
        <authorList>
            <person name="Xue M."/>
            <person name="Yang J."/>
            <person name="Li Z."/>
            <person name="Hu S."/>
            <person name="Yao N."/>
            <person name="Dean R.A."/>
            <person name="Zhao W."/>
            <person name="Shen M."/>
            <person name="Zhang H."/>
            <person name="Li C."/>
            <person name="Liu L."/>
            <person name="Cao L."/>
            <person name="Xu X."/>
            <person name="Xing Y."/>
            <person name="Hsiang T."/>
            <person name="Zhang Z."/>
            <person name="Xu J.R."/>
            <person name="Peng Y.L."/>
        </authorList>
    </citation>
    <scope>NUCLEOTIDE SEQUENCE</scope>
    <source>
        <strain evidence="2">Y34</strain>
    </source>
</reference>
<evidence type="ECO:0000256" key="1">
    <source>
        <dbReference type="SAM" id="MobiDB-lite"/>
    </source>
</evidence>
<sequence length="323" mass="35578">MGPDHNVLAARDRNLTERIEMQKEEMPHTLRVGSLAYNLFNLSARGPNLRPHRPVFSPLSSAIHKACQSSSPGQDILTHQFFPTSPTDSPDFALRLQSPTKNNLAGLSGNGAGGIVSQMGNEQSAPIVVDVAVANRVIMGSPSATPASSSSSQTPSAQNMPPRMARQHERLVMELLPFGTVEQFHLWLESAPVLGSWLEFRANCRHVDLDEVDKTRAAQMTRDALNSKSARYLVYHPDKEGWTVEDHIIRFMATIMKDAVLQGVWDEGELGNKTLDIAKAVYEVLCFFKAVDEQPTEPGSDDAAGEQPPDYHPPDYHPPDYTA</sequence>
<organism evidence="2">
    <name type="scientific">Pyricularia oryzae (strain Y34)</name>
    <name type="common">Rice blast fungus</name>
    <name type="synonym">Magnaporthe oryzae</name>
    <dbReference type="NCBI Taxonomy" id="1143189"/>
    <lineage>
        <taxon>Eukaryota</taxon>
        <taxon>Fungi</taxon>
        <taxon>Dikarya</taxon>
        <taxon>Ascomycota</taxon>
        <taxon>Pezizomycotina</taxon>
        <taxon>Sordariomycetes</taxon>
        <taxon>Sordariomycetidae</taxon>
        <taxon>Magnaporthales</taxon>
        <taxon>Pyriculariaceae</taxon>
        <taxon>Pyricularia</taxon>
    </lineage>
</organism>
<name>A0AA97PK75_PYRO3</name>
<feature type="region of interest" description="Disordered" evidence="1">
    <location>
        <begin position="142"/>
        <end position="164"/>
    </location>
</feature>
<gene>
    <name evidence="2" type="ORF">OOU_Y34scaffold00590g63</name>
</gene>
<feature type="region of interest" description="Disordered" evidence="1">
    <location>
        <begin position="293"/>
        <end position="323"/>
    </location>
</feature>
<protein>
    <submittedName>
        <fullName evidence="2">Uncharacterized protein</fullName>
    </submittedName>
</protein>
<proteinExistence type="predicted"/>
<dbReference type="Proteomes" id="UP000011086">
    <property type="component" value="Unassembled WGS sequence"/>
</dbReference>
<dbReference type="AlphaFoldDB" id="A0AA97PK75"/>